<evidence type="ECO:0000256" key="3">
    <source>
        <dbReference type="ARBA" id="ARBA00022448"/>
    </source>
</evidence>
<reference evidence="10 11" key="1">
    <citation type="submission" date="2015-12" db="EMBL/GenBank/DDBJ databases">
        <title>Draft genome of Thermovenabulum gondwanense isolated from a red thermophilic microbial mat colonisisng an outflow channel of a bore well.</title>
        <authorList>
            <person name="Patel B.K."/>
        </authorList>
    </citation>
    <scope>NUCLEOTIDE SEQUENCE [LARGE SCALE GENOMIC DNA]</scope>
    <source>
        <strain evidence="10 11">R270</strain>
    </source>
</reference>
<comment type="caution">
    <text evidence="10">The sequence shown here is derived from an EMBL/GenBank/DDBJ whole genome shotgun (WGS) entry which is preliminary data.</text>
</comment>
<feature type="domain" description="Cation efflux protein transmembrane" evidence="8">
    <location>
        <begin position="28"/>
        <end position="219"/>
    </location>
</feature>
<dbReference type="STRING" id="520767.ATZ99_06330"/>
<feature type="transmembrane region" description="Helical" evidence="7">
    <location>
        <begin position="20"/>
        <end position="43"/>
    </location>
</feature>
<dbReference type="InterPro" id="IPR027469">
    <property type="entry name" value="Cation_efflux_TMD_sf"/>
</dbReference>
<dbReference type="Proteomes" id="UP000075737">
    <property type="component" value="Unassembled WGS sequence"/>
</dbReference>
<gene>
    <name evidence="10" type="primary">fieF</name>
    <name evidence="10" type="ORF">ATZ99_06330</name>
</gene>
<evidence type="ECO:0000259" key="9">
    <source>
        <dbReference type="Pfam" id="PF16916"/>
    </source>
</evidence>
<evidence type="ECO:0000313" key="10">
    <source>
        <dbReference type="EMBL" id="KYO67347.1"/>
    </source>
</evidence>
<sequence length="385" mass="43338">METIDSAKKQHFERGKKRVYYGLMSGYVGISVNILLFIIKFFIGQFTKSVAISADAFNNLGDIGSSVVTIIGFKLASRPPDKDHPYGYGRIEYITSFLISISVVLIGIELFRNSLGRIINPEKVVFNIVSFIILLLSAGVKFWLGRFNANLAKKIESGALNASAFDSFGDVISTFAVSISFLLSNHTDLPVDGFIGIMVSLFIVYTGYNLIKESVDVLIGTKPEKELIEDIQKVALTKKGISGIHDMMVHNYGPGRCIVTFHAEVPESIPIDEAHEIIDELERELMEELGVFAVVHMDPVNFDDEELNKTRVELEDILKDFPEILSFHDLRVVGRGRKKNIIFDIVVSHDVKNEEERELKKEITNKIKERYPGYNPVIVVDREYV</sequence>
<evidence type="ECO:0000256" key="1">
    <source>
        <dbReference type="ARBA" id="ARBA00004141"/>
    </source>
</evidence>
<dbReference type="PATRIC" id="fig|520767.4.peg.720"/>
<evidence type="ECO:0000256" key="5">
    <source>
        <dbReference type="ARBA" id="ARBA00022989"/>
    </source>
</evidence>
<dbReference type="SUPFAM" id="SSF160240">
    <property type="entry name" value="Cation efflux protein cytoplasmic domain-like"/>
    <property type="match status" value="2"/>
</dbReference>
<keyword evidence="5 7" id="KW-1133">Transmembrane helix</keyword>
<dbReference type="FunFam" id="1.20.1510.10:FF:000006">
    <property type="entry name" value="Divalent cation efflux transporter"/>
    <property type="match status" value="1"/>
</dbReference>
<evidence type="ECO:0000256" key="4">
    <source>
        <dbReference type="ARBA" id="ARBA00022692"/>
    </source>
</evidence>
<dbReference type="EMBL" id="LOHZ01000022">
    <property type="protein sequence ID" value="KYO67347.1"/>
    <property type="molecule type" value="Genomic_DNA"/>
</dbReference>
<dbReference type="InterPro" id="IPR027470">
    <property type="entry name" value="Cation_efflux_CTD"/>
</dbReference>
<dbReference type="PANTHER" id="PTHR43840:SF15">
    <property type="entry name" value="MITOCHONDRIAL METAL TRANSPORTER 1-RELATED"/>
    <property type="match status" value="1"/>
</dbReference>
<evidence type="ECO:0000259" key="8">
    <source>
        <dbReference type="Pfam" id="PF01545"/>
    </source>
</evidence>
<comment type="similarity">
    <text evidence="2">Belongs to the cation diffusion facilitator (CDF) transporter (TC 2.A.4) family.</text>
</comment>
<evidence type="ECO:0000313" key="11">
    <source>
        <dbReference type="Proteomes" id="UP000075737"/>
    </source>
</evidence>
<dbReference type="Gene3D" id="3.30.70.1350">
    <property type="entry name" value="Cation efflux protein, cytoplasmic domain"/>
    <property type="match status" value="2"/>
</dbReference>
<keyword evidence="4 7" id="KW-0812">Transmembrane</keyword>
<dbReference type="RefSeq" id="WP_245641292.1">
    <property type="nucleotide sequence ID" value="NZ_LOHZ01000022.1"/>
</dbReference>
<dbReference type="InterPro" id="IPR058533">
    <property type="entry name" value="Cation_efflux_TM"/>
</dbReference>
<dbReference type="GO" id="GO:0016020">
    <property type="term" value="C:membrane"/>
    <property type="evidence" value="ECO:0007669"/>
    <property type="project" value="UniProtKB-SubCell"/>
</dbReference>
<keyword evidence="6 7" id="KW-0472">Membrane</keyword>
<dbReference type="NCBIfam" id="TIGR01297">
    <property type="entry name" value="CDF"/>
    <property type="match status" value="1"/>
</dbReference>
<organism evidence="10 11">
    <name type="scientific">Thermovenabulum gondwanense</name>
    <dbReference type="NCBI Taxonomy" id="520767"/>
    <lineage>
        <taxon>Bacteria</taxon>
        <taxon>Bacillati</taxon>
        <taxon>Bacillota</taxon>
        <taxon>Clostridia</taxon>
        <taxon>Thermosediminibacterales</taxon>
        <taxon>Thermosediminibacteraceae</taxon>
        <taxon>Thermovenabulum</taxon>
    </lineage>
</organism>
<dbReference type="InterPro" id="IPR036837">
    <property type="entry name" value="Cation_efflux_CTD_sf"/>
</dbReference>
<feature type="transmembrane region" description="Helical" evidence="7">
    <location>
        <begin position="124"/>
        <end position="144"/>
    </location>
</feature>
<dbReference type="Gene3D" id="1.20.1510.10">
    <property type="entry name" value="Cation efflux protein transmembrane domain"/>
    <property type="match status" value="1"/>
</dbReference>
<proteinExistence type="inferred from homology"/>
<dbReference type="AlphaFoldDB" id="A0A162MU62"/>
<dbReference type="SUPFAM" id="SSF161111">
    <property type="entry name" value="Cation efflux protein transmembrane domain-like"/>
    <property type="match status" value="1"/>
</dbReference>
<feature type="transmembrane region" description="Helical" evidence="7">
    <location>
        <begin position="191"/>
        <end position="211"/>
    </location>
</feature>
<protein>
    <submittedName>
        <fullName evidence="10">Ferrous-iron efflux pump FieF</fullName>
    </submittedName>
</protein>
<comment type="subcellular location">
    <subcellularLocation>
        <location evidence="1">Membrane</location>
        <topology evidence="1">Multi-pass membrane protein</topology>
    </subcellularLocation>
</comment>
<name>A0A162MU62_9FIRM</name>
<dbReference type="Pfam" id="PF16916">
    <property type="entry name" value="ZT_dimer"/>
    <property type="match status" value="2"/>
</dbReference>
<dbReference type="InterPro" id="IPR002524">
    <property type="entry name" value="Cation_efflux"/>
</dbReference>
<dbReference type="PANTHER" id="PTHR43840">
    <property type="entry name" value="MITOCHONDRIAL METAL TRANSPORTER 1-RELATED"/>
    <property type="match status" value="1"/>
</dbReference>
<keyword evidence="3" id="KW-0813">Transport</keyword>
<dbReference type="InterPro" id="IPR050291">
    <property type="entry name" value="CDF_Transporter"/>
</dbReference>
<evidence type="ECO:0000256" key="6">
    <source>
        <dbReference type="ARBA" id="ARBA00023136"/>
    </source>
</evidence>
<evidence type="ECO:0000256" key="2">
    <source>
        <dbReference type="ARBA" id="ARBA00008114"/>
    </source>
</evidence>
<evidence type="ECO:0000256" key="7">
    <source>
        <dbReference type="SAM" id="Phobius"/>
    </source>
</evidence>
<keyword evidence="11" id="KW-1185">Reference proteome</keyword>
<feature type="transmembrane region" description="Helical" evidence="7">
    <location>
        <begin position="93"/>
        <end position="112"/>
    </location>
</feature>
<dbReference type="Pfam" id="PF01545">
    <property type="entry name" value="Cation_efflux"/>
    <property type="match status" value="1"/>
</dbReference>
<feature type="domain" description="Cation efflux protein cytoplasmic" evidence="9">
    <location>
        <begin position="223"/>
        <end position="299"/>
    </location>
</feature>
<dbReference type="GO" id="GO:0008324">
    <property type="term" value="F:monoatomic cation transmembrane transporter activity"/>
    <property type="evidence" value="ECO:0007669"/>
    <property type="project" value="InterPro"/>
</dbReference>
<accession>A0A162MU62</accession>
<feature type="domain" description="Cation efflux protein cytoplasmic" evidence="9">
    <location>
        <begin position="311"/>
        <end position="378"/>
    </location>
</feature>